<keyword evidence="3" id="KW-1185">Reference proteome</keyword>
<feature type="region of interest" description="Disordered" evidence="1">
    <location>
        <begin position="1"/>
        <end position="25"/>
    </location>
</feature>
<reference evidence="2 3" key="1">
    <citation type="submission" date="2015-12" db="EMBL/GenBank/DDBJ databases">
        <authorList>
            <person name="Kim M.K."/>
            <person name="Srinivasan S."/>
            <person name="Lee J.-J."/>
            <person name="Kim K."/>
        </authorList>
    </citation>
    <scope>NUCLEOTIDE SEQUENCE [LARGE SCALE GENOMIC DNA]</scope>
    <source>
        <strain evidence="2 3">BM2</strain>
    </source>
</reference>
<evidence type="ECO:0000313" key="2">
    <source>
        <dbReference type="EMBL" id="ALW87674.1"/>
    </source>
</evidence>
<sequence length="120" mass="13399">MAARHDLQPLPERIGQEHAGHPGLPIGAVRHAVTNAVRGERRQIGAAQARVTLPARHDLRRDAHGLLPAVRQAEPYATIAPQGFRFHAFRQPQERPEERAGLRLTPRRSLDLHVIQSSDE</sequence>
<accession>A0ABM5X1X6</accession>
<name>A0ABM5X1X6_9DEIO</name>
<organism evidence="2 3">
    <name type="scientific">Deinococcus actinosclerus</name>
    <dbReference type="NCBI Taxonomy" id="1768108"/>
    <lineage>
        <taxon>Bacteria</taxon>
        <taxon>Thermotogati</taxon>
        <taxon>Deinococcota</taxon>
        <taxon>Deinococci</taxon>
        <taxon>Deinococcales</taxon>
        <taxon>Deinococcaceae</taxon>
        <taxon>Deinococcus</taxon>
    </lineage>
</organism>
<dbReference type="EMBL" id="CP013910">
    <property type="protein sequence ID" value="ALW87674.1"/>
    <property type="molecule type" value="Genomic_DNA"/>
</dbReference>
<protein>
    <submittedName>
        <fullName evidence="2">Uncharacterized protein</fullName>
    </submittedName>
</protein>
<gene>
    <name evidence="2" type="ORF">AUC44_01165</name>
</gene>
<proteinExistence type="predicted"/>
<dbReference type="Proteomes" id="UP000060071">
    <property type="component" value="Chromosome"/>
</dbReference>
<evidence type="ECO:0000256" key="1">
    <source>
        <dbReference type="SAM" id="MobiDB-lite"/>
    </source>
</evidence>
<evidence type="ECO:0000313" key="3">
    <source>
        <dbReference type="Proteomes" id="UP000060071"/>
    </source>
</evidence>